<keyword evidence="5" id="KW-1185">Reference proteome</keyword>
<feature type="compositionally biased region" description="Polar residues" evidence="1">
    <location>
        <begin position="360"/>
        <end position="374"/>
    </location>
</feature>
<accession>A0A485LHK5</accession>
<dbReference type="Gene3D" id="1.10.10.60">
    <property type="entry name" value="Homeodomain-like"/>
    <property type="match status" value="1"/>
</dbReference>
<evidence type="ECO:0000256" key="1">
    <source>
        <dbReference type="SAM" id="MobiDB-lite"/>
    </source>
</evidence>
<feature type="region of interest" description="Disordered" evidence="1">
    <location>
        <begin position="272"/>
        <end position="347"/>
    </location>
</feature>
<evidence type="ECO:0000313" key="5">
    <source>
        <dbReference type="Proteomes" id="UP000332933"/>
    </source>
</evidence>
<dbReference type="Proteomes" id="UP000332933">
    <property type="component" value="Unassembled WGS sequence"/>
</dbReference>
<name>A0A485LHK5_9STRA</name>
<evidence type="ECO:0000313" key="3">
    <source>
        <dbReference type="EMBL" id="KAF0687012.1"/>
    </source>
</evidence>
<evidence type="ECO:0000313" key="4">
    <source>
        <dbReference type="EMBL" id="VFT97904.1"/>
    </source>
</evidence>
<proteinExistence type="predicted"/>
<dbReference type="EMBL" id="VJMH01006962">
    <property type="protein sequence ID" value="KAF0687012.1"/>
    <property type="molecule type" value="Genomic_DNA"/>
</dbReference>
<feature type="region of interest" description="Disordered" evidence="1">
    <location>
        <begin position="360"/>
        <end position="415"/>
    </location>
</feature>
<sequence>MARTSQISDEVWANAIRAVMVDRMSLRVAAQKFGVHHMSLHRRIKDIRGDGNKAATKARASPGGGAASGAASASFQMQPGMSMVNMMQMPMDSSSSTGGARPPPPPSAAAYVSAGPRMRVGAMMHEGGVPPPPPIRPHAQFPGVENSGSNTSNMAKARNAVRMRQLDIHQASATFQVDPNELHEYLRGDIEYLNPADEHGLLNVVAARLDLGVKMSYDELVDLIQRLLHERDPRGHLGALSDGMPFDIGVAGRFELILEAFTRRNEQFLHQAMESPSHPSPSSRNYSAYNYPTPSPHHQQAPLQRPVLLSQVPRAAPPYSDSPEGGPPVSTSKRGLPPPGYASLQQDRTYSPSSNLLIASNKINVKQEQQQHQQADFYPPRAGAPPPRRPESSDDAAPPAKQQSSKGEMGDVVEV</sequence>
<organism evidence="4 5">
    <name type="scientific">Aphanomyces stellatus</name>
    <dbReference type="NCBI Taxonomy" id="120398"/>
    <lineage>
        <taxon>Eukaryota</taxon>
        <taxon>Sar</taxon>
        <taxon>Stramenopiles</taxon>
        <taxon>Oomycota</taxon>
        <taxon>Saprolegniomycetes</taxon>
        <taxon>Saprolegniales</taxon>
        <taxon>Verrucalvaceae</taxon>
        <taxon>Aphanomyces</taxon>
    </lineage>
</organism>
<reference evidence="4 5" key="1">
    <citation type="submission" date="2019-03" db="EMBL/GenBank/DDBJ databases">
        <authorList>
            <person name="Gaulin E."/>
            <person name="Dumas B."/>
        </authorList>
    </citation>
    <scope>NUCLEOTIDE SEQUENCE [LARGE SCALE GENOMIC DNA]</scope>
    <source>
        <strain evidence="4">CBS 568.67</strain>
    </source>
</reference>
<gene>
    <name evidence="4" type="primary">Aste57867_21232</name>
    <name evidence="3" type="ORF">As57867_021164</name>
    <name evidence="4" type="ORF">ASTE57867_21232</name>
</gene>
<reference evidence="3" key="2">
    <citation type="submission" date="2019-06" db="EMBL/GenBank/DDBJ databases">
        <title>Genomics analysis of Aphanomyces spp. identifies a new class of oomycete effector associated with host adaptation.</title>
        <authorList>
            <person name="Gaulin E."/>
        </authorList>
    </citation>
    <scope>NUCLEOTIDE SEQUENCE</scope>
    <source>
        <strain evidence="3">CBS 578.67</strain>
    </source>
</reference>
<evidence type="ECO:0000259" key="2">
    <source>
        <dbReference type="Pfam" id="PF05225"/>
    </source>
</evidence>
<feature type="region of interest" description="Disordered" evidence="1">
    <location>
        <begin position="48"/>
        <end position="72"/>
    </location>
</feature>
<dbReference type="GO" id="GO:0003677">
    <property type="term" value="F:DNA binding"/>
    <property type="evidence" value="ECO:0007669"/>
    <property type="project" value="InterPro"/>
</dbReference>
<dbReference type="Pfam" id="PF05225">
    <property type="entry name" value="HTH_psq"/>
    <property type="match status" value="1"/>
</dbReference>
<protein>
    <submittedName>
        <fullName evidence="4">Aste57867_21232 protein</fullName>
    </submittedName>
</protein>
<dbReference type="OrthoDB" id="71367at2759"/>
<feature type="domain" description="HTH psq-type" evidence="2">
    <location>
        <begin position="13"/>
        <end position="45"/>
    </location>
</feature>
<dbReference type="InterPro" id="IPR007889">
    <property type="entry name" value="HTH_Psq"/>
</dbReference>
<dbReference type="EMBL" id="CAADRA010006988">
    <property type="protein sequence ID" value="VFT97904.1"/>
    <property type="molecule type" value="Genomic_DNA"/>
</dbReference>
<feature type="compositionally biased region" description="Polar residues" evidence="1">
    <location>
        <begin position="280"/>
        <end position="302"/>
    </location>
</feature>
<feature type="region of interest" description="Disordered" evidence="1">
    <location>
        <begin position="88"/>
        <end position="109"/>
    </location>
</feature>
<dbReference type="AlphaFoldDB" id="A0A485LHK5"/>